<feature type="domain" description="FecR protein" evidence="2">
    <location>
        <begin position="135"/>
        <end position="228"/>
    </location>
</feature>
<dbReference type="RefSeq" id="WP_081162803.1">
    <property type="nucleotide sequence ID" value="NZ_LWBP01000056.1"/>
</dbReference>
<dbReference type="Proteomes" id="UP000192276">
    <property type="component" value="Unassembled WGS sequence"/>
</dbReference>
<keyword evidence="5" id="KW-1185">Reference proteome</keyword>
<dbReference type="PANTHER" id="PTHR30273:SF2">
    <property type="entry name" value="PROTEIN FECR"/>
    <property type="match status" value="1"/>
</dbReference>
<feature type="domain" description="Protein FecR C-terminal" evidence="3">
    <location>
        <begin position="294"/>
        <end position="360"/>
    </location>
</feature>
<evidence type="ECO:0000313" key="5">
    <source>
        <dbReference type="Proteomes" id="UP000192276"/>
    </source>
</evidence>
<proteinExistence type="predicted"/>
<organism evidence="4 5">
    <name type="scientific">Niastella populi</name>
    <dbReference type="NCBI Taxonomy" id="550983"/>
    <lineage>
        <taxon>Bacteria</taxon>
        <taxon>Pseudomonadati</taxon>
        <taxon>Bacteroidota</taxon>
        <taxon>Chitinophagia</taxon>
        <taxon>Chitinophagales</taxon>
        <taxon>Chitinophagaceae</taxon>
        <taxon>Niastella</taxon>
    </lineage>
</organism>
<dbReference type="GO" id="GO:0016989">
    <property type="term" value="F:sigma factor antagonist activity"/>
    <property type="evidence" value="ECO:0007669"/>
    <property type="project" value="TreeGrafter"/>
</dbReference>
<keyword evidence="1" id="KW-0812">Transmembrane</keyword>
<dbReference type="STRING" id="550983.A4R26_13850"/>
<comment type="caution">
    <text evidence="4">The sequence shown here is derived from an EMBL/GenBank/DDBJ whole genome shotgun (WGS) entry which is preliminary data.</text>
</comment>
<name>A0A1V9G6H4_9BACT</name>
<dbReference type="AlphaFoldDB" id="A0A1V9G6H4"/>
<dbReference type="EMBL" id="LWBP01000056">
    <property type="protein sequence ID" value="OQP66170.1"/>
    <property type="molecule type" value="Genomic_DNA"/>
</dbReference>
<evidence type="ECO:0008006" key="6">
    <source>
        <dbReference type="Google" id="ProtNLM"/>
    </source>
</evidence>
<gene>
    <name evidence="4" type="ORF">A4R26_13850</name>
</gene>
<accession>A0A1V9G6H4</accession>
<evidence type="ECO:0000256" key="1">
    <source>
        <dbReference type="SAM" id="Phobius"/>
    </source>
</evidence>
<keyword evidence="1" id="KW-0472">Membrane</keyword>
<reference evidence="5" key="1">
    <citation type="submission" date="2016-04" db="EMBL/GenBank/DDBJ databases">
        <authorList>
            <person name="Chen L."/>
            <person name="Zhuang W."/>
            <person name="Wang G."/>
        </authorList>
    </citation>
    <scope>NUCLEOTIDE SEQUENCE [LARGE SCALE GENOMIC DNA]</scope>
    <source>
        <strain evidence="5">208</strain>
    </source>
</reference>
<dbReference type="OrthoDB" id="1523735at2"/>
<dbReference type="InterPro" id="IPR006860">
    <property type="entry name" value="FecR"/>
</dbReference>
<keyword evidence="1" id="KW-1133">Transmembrane helix</keyword>
<feature type="transmembrane region" description="Helical" evidence="1">
    <location>
        <begin position="100"/>
        <end position="119"/>
    </location>
</feature>
<dbReference type="Pfam" id="PF16344">
    <property type="entry name" value="FecR_C"/>
    <property type="match status" value="1"/>
</dbReference>
<dbReference type="InterPro" id="IPR032508">
    <property type="entry name" value="FecR_C"/>
</dbReference>
<dbReference type="PANTHER" id="PTHR30273">
    <property type="entry name" value="PERIPLASMIC SIGNAL SENSOR AND SIGMA FACTOR ACTIVATOR FECR-RELATED"/>
    <property type="match status" value="1"/>
</dbReference>
<protein>
    <recommendedName>
        <fullName evidence="6">FecR family protein</fullName>
    </recommendedName>
</protein>
<dbReference type="Pfam" id="PF04773">
    <property type="entry name" value="FecR"/>
    <property type="match status" value="1"/>
</dbReference>
<dbReference type="Gene3D" id="2.60.120.1440">
    <property type="match status" value="1"/>
</dbReference>
<evidence type="ECO:0000259" key="2">
    <source>
        <dbReference type="Pfam" id="PF04773"/>
    </source>
</evidence>
<evidence type="ECO:0000259" key="3">
    <source>
        <dbReference type="Pfam" id="PF16344"/>
    </source>
</evidence>
<evidence type="ECO:0000313" key="4">
    <source>
        <dbReference type="EMBL" id="OQP66170.1"/>
    </source>
</evidence>
<dbReference type="Gene3D" id="3.55.50.30">
    <property type="match status" value="1"/>
</dbReference>
<sequence length="364" mass="42168">MQHKYRTVEDLLKEESFINYCLRRNEQDVHYWETFIAENPGKKELIEEAVQEYRILFTALAQADLEEQLEGLKKKMATSENAPVIDLQPARRSALLYRRFSSIAIALLAIGTIGFYLIWKSQRTSIPQPAKIQYVCKPGERKSFQFPDGTQVILNAGSEMYLNEQYAQNTREVYLKGEAFFEVQHNAAVPFIVHTASMDVKALGTAFNVKSYNNESRTETVLVRGLVEVTLKKDNNRKLLLHPDEKVLWTESKRGDEGASRSAAAANPEQVLVKPVKKSDDGNMKELAWVQNNLAFEDEAFEEIAFQLNRWYNVNIQFESNDIKQYHFTATFKKEKIEQVLEILRASKRFNYRFEGEQNIVIYR</sequence>
<dbReference type="PIRSF" id="PIRSF018266">
    <property type="entry name" value="FecR"/>
    <property type="match status" value="1"/>
</dbReference>
<dbReference type="InterPro" id="IPR012373">
    <property type="entry name" value="Ferrdict_sens_TM"/>
</dbReference>